<feature type="non-terminal residue" evidence="1">
    <location>
        <position position="77"/>
    </location>
</feature>
<proteinExistence type="predicted"/>
<evidence type="ECO:0008006" key="3">
    <source>
        <dbReference type="Google" id="ProtNLM"/>
    </source>
</evidence>
<comment type="caution">
    <text evidence="1">The sequence shown here is derived from an EMBL/GenBank/DDBJ whole genome shotgun (WGS) entry which is preliminary data.</text>
</comment>
<protein>
    <recommendedName>
        <fullName evidence="3">C2H2-type domain-containing protein</fullName>
    </recommendedName>
</protein>
<dbReference type="EMBL" id="BTRK01000001">
    <property type="protein sequence ID" value="GMR30308.1"/>
    <property type="molecule type" value="Genomic_DNA"/>
</dbReference>
<evidence type="ECO:0000313" key="1">
    <source>
        <dbReference type="EMBL" id="GMR30308.1"/>
    </source>
</evidence>
<dbReference type="Proteomes" id="UP001328107">
    <property type="component" value="Unassembled WGS sequence"/>
</dbReference>
<evidence type="ECO:0000313" key="2">
    <source>
        <dbReference type="Proteomes" id="UP001328107"/>
    </source>
</evidence>
<sequence>FIETLEVFRKGENGQNGEESNLDVDFTETETRVSTLSKNEQLMLNSEICTQINSKRFFFCCICEQFMFSGRHVFMHI</sequence>
<reference evidence="2" key="1">
    <citation type="submission" date="2022-10" db="EMBL/GenBank/DDBJ databases">
        <title>Genome assembly of Pristionchus species.</title>
        <authorList>
            <person name="Yoshida K."/>
            <person name="Sommer R.J."/>
        </authorList>
    </citation>
    <scope>NUCLEOTIDE SEQUENCE [LARGE SCALE GENOMIC DNA]</scope>
    <source>
        <strain evidence="2">RS5460</strain>
    </source>
</reference>
<organism evidence="1 2">
    <name type="scientific">Pristionchus mayeri</name>
    <dbReference type="NCBI Taxonomy" id="1317129"/>
    <lineage>
        <taxon>Eukaryota</taxon>
        <taxon>Metazoa</taxon>
        <taxon>Ecdysozoa</taxon>
        <taxon>Nematoda</taxon>
        <taxon>Chromadorea</taxon>
        <taxon>Rhabditida</taxon>
        <taxon>Rhabditina</taxon>
        <taxon>Diplogasteromorpha</taxon>
        <taxon>Diplogasteroidea</taxon>
        <taxon>Neodiplogasteridae</taxon>
        <taxon>Pristionchus</taxon>
    </lineage>
</organism>
<dbReference type="AlphaFoldDB" id="A0AAN4YXJ0"/>
<accession>A0AAN4YXJ0</accession>
<name>A0AAN4YXJ0_9BILA</name>
<keyword evidence="2" id="KW-1185">Reference proteome</keyword>
<gene>
    <name evidence="1" type="ORF">PMAYCL1PPCAC_00503</name>
</gene>
<feature type="non-terminal residue" evidence="1">
    <location>
        <position position="1"/>
    </location>
</feature>